<comment type="caution">
    <text evidence="1">The sequence shown here is derived from an EMBL/GenBank/DDBJ whole genome shotgun (WGS) entry which is preliminary data.</text>
</comment>
<dbReference type="Proteomes" id="UP000886111">
    <property type="component" value="Unassembled WGS sequence"/>
</dbReference>
<reference evidence="1" key="1">
    <citation type="journal article" date="2020" name="mSystems">
        <title>Genome- and Community-Level Interaction Insights into Carbon Utilization and Element Cycling Functions of Hydrothermarchaeota in Hydrothermal Sediment.</title>
        <authorList>
            <person name="Zhou Z."/>
            <person name="Liu Y."/>
            <person name="Xu W."/>
            <person name="Pan J."/>
            <person name="Luo Z.H."/>
            <person name="Li M."/>
        </authorList>
    </citation>
    <scope>NUCLEOTIDE SEQUENCE [LARGE SCALE GENOMIC DNA]</scope>
    <source>
        <strain evidence="1">HyVt-76</strain>
    </source>
</reference>
<accession>A0A7V5LJ48</accession>
<dbReference type="AlphaFoldDB" id="A0A7V5LJ48"/>
<organism evidence="1">
    <name type="scientific">Caldithrix abyssi</name>
    <dbReference type="NCBI Taxonomy" id="187145"/>
    <lineage>
        <taxon>Bacteria</taxon>
        <taxon>Pseudomonadati</taxon>
        <taxon>Calditrichota</taxon>
        <taxon>Calditrichia</taxon>
        <taxon>Calditrichales</taxon>
        <taxon>Calditrichaceae</taxon>
        <taxon>Caldithrix</taxon>
    </lineage>
</organism>
<protein>
    <submittedName>
        <fullName evidence="1">Uncharacterized protein</fullName>
    </submittedName>
</protein>
<evidence type="ECO:0000313" key="1">
    <source>
        <dbReference type="EMBL" id="HHE55151.1"/>
    </source>
</evidence>
<proteinExistence type="predicted"/>
<dbReference type="EMBL" id="DRTD01000380">
    <property type="protein sequence ID" value="HHE55151.1"/>
    <property type="molecule type" value="Genomic_DNA"/>
</dbReference>
<sequence length="83" mass="9958">MTNEKLDIILVYVCTIKGADMLNQQKFLAIDSKDFLNDFEQDWFEERTAIYEFDAGFSRRQAEWLAWQEIQQKREMLLMNKAS</sequence>
<name>A0A7V5LJ48_CALAY</name>
<gene>
    <name evidence="1" type="ORF">ENL21_05165</name>
</gene>